<keyword evidence="1" id="KW-0472">Membrane</keyword>
<accession>A0ABP6G1I3</accession>
<dbReference type="RefSeq" id="WP_344433487.1">
    <property type="nucleotide sequence ID" value="NZ_BAAASL010000003.1"/>
</dbReference>
<dbReference type="Pfam" id="PF14248">
    <property type="entry name" value="DUF4345"/>
    <property type="match status" value="1"/>
</dbReference>
<dbReference type="EMBL" id="BAAASL010000003">
    <property type="protein sequence ID" value="GAA2710410.1"/>
    <property type="molecule type" value="Genomic_DNA"/>
</dbReference>
<organism evidence="2 3">
    <name type="scientific">Streptomyces luteosporeus</name>
    <dbReference type="NCBI Taxonomy" id="173856"/>
    <lineage>
        <taxon>Bacteria</taxon>
        <taxon>Bacillati</taxon>
        <taxon>Actinomycetota</taxon>
        <taxon>Actinomycetes</taxon>
        <taxon>Kitasatosporales</taxon>
        <taxon>Streptomycetaceae</taxon>
        <taxon>Streptomyces</taxon>
    </lineage>
</organism>
<protein>
    <recommendedName>
        <fullName evidence="4">DUF4345 domain-containing protein</fullName>
    </recommendedName>
</protein>
<keyword evidence="1" id="KW-0812">Transmembrane</keyword>
<name>A0ABP6G1I3_9ACTN</name>
<comment type="caution">
    <text evidence="2">The sequence shown here is derived from an EMBL/GenBank/DDBJ whole genome shotgun (WGS) entry which is preliminary data.</text>
</comment>
<evidence type="ECO:0000313" key="3">
    <source>
        <dbReference type="Proteomes" id="UP001500886"/>
    </source>
</evidence>
<sequence>MTGLLRWLLLLMGAACTAIGAAHLVAGVHSVPGEGLAGATVDSRERFYGAIFMGYGLAWIHVARRSPIPARAVRWLAGLLLLGGAGRLLSLLSHGPPHWFQVVLTGTELLLPPLFLWLAAVEEKAASTAGRAAPDSNN</sequence>
<feature type="transmembrane region" description="Helical" evidence="1">
    <location>
        <begin position="99"/>
        <end position="121"/>
    </location>
</feature>
<evidence type="ECO:0000313" key="2">
    <source>
        <dbReference type="EMBL" id="GAA2710410.1"/>
    </source>
</evidence>
<feature type="transmembrane region" description="Helical" evidence="1">
    <location>
        <begin position="47"/>
        <end position="63"/>
    </location>
</feature>
<dbReference type="InterPro" id="IPR025597">
    <property type="entry name" value="DUF4345"/>
</dbReference>
<reference evidence="3" key="1">
    <citation type="journal article" date="2019" name="Int. J. Syst. Evol. Microbiol.">
        <title>The Global Catalogue of Microorganisms (GCM) 10K type strain sequencing project: providing services to taxonomists for standard genome sequencing and annotation.</title>
        <authorList>
            <consortium name="The Broad Institute Genomics Platform"/>
            <consortium name="The Broad Institute Genome Sequencing Center for Infectious Disease"/>
            <person name="Wu L."/>
            <person name="Ma J."/>
        </authorList>
    </citation>
    <scope>NUCLEOTIDE SEQUENCE [LARGE SCALE GENOMIC DNA]</scope>
    <source>
        <strain evidence="3">JCM 4542</strain>
    </source>
</reference>
<keyword evidence="1" id="KW-1133">Transmembrane helix</keyword>
<proteinExistence type="predicted"/>
<evidence type="ECO:0000256" key="1">
    <source>
        <dbReference type="SAM" id="Phobius"/>
    </source>
</evidence>
<feature type="transmembrane region" description="Helical" evidence="1">
    <location>
        <begin position="75"/>
        <end position="93"/>
    </location>
</feature>
<keyword evidence="3" id="KW-1185">Reference proteome</keyword>
<gene>
    <name evidence="2" type="ORF">GCM10010315_10270</name>
</gene>
<evidence type="ECO:0008006" key="4">
    <source>
        <dbReference type="Google" id="ProtNLM"/>
    </source>
</evidence>
<dbReference type="Proteomes" id="UP001500886">
    <property type="component" value="Unassembled WGS sequence"/>
</dbReference>